<dbReference type="SUPFAM" id="SSF52540">
    <property type="entry name" value="P-loop containing nucleoside triphosphate hydrolases"/>
    <property type="match status" value="1"/>
</dbReference>
<dbReference type="SMART" id="SM00382">
    <property type="entry name" value="AAA"/>
    <property type="match status" value="1"/>
</dbReference>
<evidence type="ECO:0000259" key="4">
    <source>
        <dbReference type="PROSITE" id="PS50893"/>
    </source>
</evidence>
<organism evidence="5 6">
    <name type="scientific">Lentzea flava</name>
    <dbReference type="NCBI Taxonomy" id="103732"/>
    <lineage>
        <taxon>Bacteria</taxon>
        <taxon>Bacillati</taxon>
        <taxon>Actinomycetota</taxon>
        <taxon>Actinomycetes</taxon>
        <taxon>Pseudonocardiales</taxon>
        <taxon>Pseudonocardiaceae</taxon>
        <taxon>Lentzea</taxon>
    </lineage>
</organism>
<dbReference type="GO" id="GO:0005524">
    <property type="term" value="F:ATP binding"/>
    <property type="evidence" value="ECO:0007669"/>
    <property type="project" value="UniProtKB-KW"/>
</dbReference>
<dbReference type="InterPro" id="IPR032823">
    <property type="entry name" value="BCA_ABC_TP_C"/>
</dbReference>
<dbReference type="InterPro" id="IPR051120">
    <property type="entry name" value="ABC_AA/LPS_Transport"/>
</dbReference>
<reference evidence="6" key="1">
    <citation type="journal article" date="2019" name="Int. J. Syst. Evol. Microbiol.">
        <title>The Global Catalogue of Microorganisms (GCM) 10K type strain sequencing project: providing services to taxonomists for standard genome sequencing and annotation.</title>
        <authorList>
            <consortium name="The Broad Institute Genomics Platform"/>
            <consortium name="The Broad Institute Genome Sequencing Center for Infectious Disease"/>
            <person name="Wu L."/>
            <person name="Ma J."/>
        </authorList>
    </citation>
    <scope>NUCLEOTIDE SEQUENCE [LARGE SCALE GENOMIC DNA]</scope>
    <source>
        <strain evidence="6">JCM 3296</strain>
    </source>
</reference>
<dbReference type="InterPro" id="IPR003439">
    <property type="entry name" value="ABC_transporter-like_ATP-bd"/>
</dbReference>
<dbReference type="Pfam" id="PF00005">
    <property type="entry name" value="ABC_tran"/>
    <property type="match status" value="1"/>
</dbReference>
<dbReference type="PANTHER" id="PTHR45772">
    <property type="entry name" value="CONSERVED COMPONENT OF ABC TRANSPORTER FOR NATURAL AMINO ACIDS-RELATED"/>
    <property type="match status" value="1"/>
</dbReference>
<dbReference type="Proteomes" id="UP000649573">
    <property type="component" value="Unassembled WGS sequence"/>
</dbReference>
<evidence type="ECO:0000256" key="1">
    <source>
        <dbReference type="ARBA" id="ARBA00022448"/>
    </source>
</evidence>
<feature type="domain" description="ABC transporter" evidence="4">
    <location>
        <begin position="10"/>
        <end position="235"/>
    </location>
</feature>
<dbReference type="InterPro" id="IPR027417">
    <property type="entry name" value="P-loop_NTPase"/>
</dbReference>
<name>A0ABQ2UYY2_9PSEU</name>
<keyword evidence="1" id="KW-0813">Transport</keyword>
<dbReference type="Gene3D" id="3.40.50.300">
    <property type="entry name" value="P-loop containing nucleotide triphosphate hydrolases"/>
    <property type="match status" value="1"/>
</dbReference>
<evidence type="ECO:0000313" key="6">
    <source>
        <dbReference type="Proteomes" id="UP000649573"/>
    </source>
</evidence>
<dbReference type="PROSITE" id="PS50893">
    <property type="entry name" value="ABC_TRANSPORTER_2"/>
    <property type="match status" value="1"/>
</dbReference>
<dbReference type="InterPro" id="IPR003593">
    <property type="entry name" value="AAA+_ATPase"/>
</dbReference>
<keyword evidence="6" id="KW-1185">Reference proteome</keyword>
<proteinExistence type="predicted"/>
<dbReference type="CDD" id="cd03219">
    <property type="entry name" value="ABC_Mj1267_LivG_branched"/>
    <property type="match status" value="1"/>
</dbReference>
<evidence type="ECO:0000256" key="3">
    <source>
        <dbReference type="ARBA" id="ARBA00022840"/>
    </source>
</evidence>
<evidence type="ECO:0000313" key="5">
    <source>
        <dbReference type="EMBL" id="GGU58493.1"/>
    </source>
</evidence>
<evidence type="ECO:0000256" key="2">
    <source>
        <dbReference type="ARBA" id="ARBA00022741"/>
    </source>
</evidence>
<gene>
    <name evidence="5" type="primary">livG</name>
    <name evidence="5" type="ORF">GCM10010178_58380</name>
</gene>
<dbReference type="EMBL" id="BMRE01000031">
    <property type="protein sequence ID" value="GGU58493.1"/>
    <property type="molecule type" value="Genomic_DNA"/>
</dbReference>
<sequence length="236" mass="25248">MVLAARMSTLRVEGVTVRFGEVTAVNDVTLSASPGVTGLIGPNGAGKTTLFDVISGLRKPSAGRVLLDDADITAKGPHQRSRLGVARTFQRLEVFGSLTVWENVVVALESRRRSSRLASELLDRVGIAEFAANQADTVPTGAARLLELARALATDPQLLLLDEPSSGLDRAETDAFGELLQQLSAEGRAVVLVEHDMDLVMNYCDHVHVLNLGRLLTSGTPAEIRSHEGVREAYLG</sequence>
<keyword evidence="3 5" id="KW-0067">ATP-binding</keyword>
<accession>A0ABQ2UYY2</accession>
<keyword evidence="2" id="KW-0547">Nucleotide-binding</keyword>
<protein>
    <submittedName>
        <fullName evidence="5">ABC transporter ATP-binding protein</fullName>
    </submittedName>
</protein>
<dbReference type="Pfam" id="PF12399">
    <property type="entry name" value="BCA_ABC_TP_C"/>
    <property type="match status" value="1"/>
</dbReference>
<comment type="caution">
    <text evidence="5">The sequence shown here is derived from an EMBL/GenBank/DDBJ whole genome shotgun (WGS) entry which is preliminary data.</text>
</comment>